<feature type="compositionally biased region" description="Basic and acidic residues" evidence="5">
    <location>
        <begin position="357"/>
        <end position="366"/>
    </location>
</feature>
<accession>A0A927IT00</accession>
<keyword evidence="4" id="KW-0804">Transcription</keyword>
<sequence>MNRRKTEKASARPTMVDVAKLAGVSQATVSMVLNETGGTRVTEKTRALVRDAAEALGYRVWMRAPVGSGGLQAIGFVIDDSTSNPIVNRAIDAARQLAWENEAVLVVLPTQNDERLRAAALELLFAHRVVGVVFAAFFTREYTLPQKLSSVPVVLINCHTKGDQAPAILPAHALGAETAVRHLTAQRHRRIAFISGESWMEASKDRLRGYKRGLKAAGIAFDPGLVRTGNWTLSGGHDCTRELLALPEPPTAIFCASDEMAIGCYEAIKEAGLSIPHDISVVGFDDAPSSRHLEPPLTTILVPHEDMGRRAITHIYAKREGQDRSGIISGRLQIECPLVERKSVAPPRASRAPAAQRTDHDTSSSA</sequence>
<dbReference type="SMART" id="SM00354">
    <property type="entry name" value="HTH_LACI"/>
    <property type="match status" value="1"/>
</dbReference>
<dbReference type="PRINTS" id="PR00036">
    <property type="entry name" value="HTHLACI"/>
</dbReference>
<dbReference type="InterPro" id="IPR046335">
    <property type="entry name" value="LacI/GalR-like_sensor"/>
</dbReference>
<dbReference type="PROSITE" id="PS50932">
    <property type="entry name" value="HTH_LACI_2"/>
    <property type="match status" value="1"/>
</dbReference>
<dbReference type="Pfam" id="PF13377">
    <property type="entry name" value="Peripla_BP_3"/>
    <property type="match status" value="1"/>
</dbReference>
<dbReference type="SUPFAM" id="SSF47413">
    <property type="entry name" value="lambda repressor-like DNA-binding domains"/>
    <property type="match status" value="1"/>
</dbReference>
<dbReference type="InterPro" id="IPR000843">
    <property type="entry name" value="HTH_LacI"/>
</dbReference>
<keyword evidence="1" id="KW-0678">Repressor</keyword>
<dbReference type="SUPFAM" id="SSF53822">
    <property type="entry name" value="Periplasmic binding protein-like I"/>
    <property type="match status" value="1"/>
</dbReference>
<feature type="domain" description="HTH lacI-type" evidence="6">
    <location>
        <begin position="13"/>
        <end position="59"/>
    </location>
</feature>
<dbReference type="CDD" id="cd01392">
    <property type="entry name" value="HTH_LacI"/>
    <property type="match status" value="1"/>
</dbReference>
<evidence type="ECO:0000313" key="8">
    <source>
        <dbReference type="Proteomes" id="UP000654108"/>
    </source>
</evidence>
<keyword evidence="3 7" id="KW-0238">DNA-binding</keyword>
<keyword evidence="8" id="KW-1185">Reference proteome</keyword>
<feature type="region of interest" description="Disordered" evidence="5">
    <location>
        <begin position="343"/>
        <end position="366"/>
    </location>
</feature>
<dbReference type="PANTHER" id="PTHR30146:SF148">
    <property type="entry name" value="HTH-TYPE TRANSCRIPTIONAL REPRESSOR PURR-RELATED"/>
    <property type="match status" value="1"/>
</dbReference>
<protein>
    <submittedName>
        <fullName evidence="7">LacI family DNA-binding transcriptional regulator</fullName>
    </submittedName>
</protein>
<gene>
    <name evidence="7" type="ORF">IC608_11175</name>
</gene>
<dbReference type="GO" id="GO:0000976">
    <property type="term" value="F:transcription cis-regulatory region binding"/>
    <property type="evidence" value="ECO:0007669"/>
    <property type="project" value="TreeGrafter"/>
</dbReference>
<proteinExistence type="predicted"/>
<dbReference type="RefSeq" id="WP_191775310.1">
    <property type="nucleotide sequence ID" value="NZ_JACYFU010000002.1"/>
</dbReference>
<dbReference type="AlphaFoldDB" id="A0A927IT00"/>
<name>A0A927IT00_9HYPH</name>
<feature type="compositionally biased region" description="Low complexity" evidence="5">
    <location>
        <begin position="345"/>
        <end position="356"/>
    </location>
</feature>
<dbReference type="EMBL" id="JACYFU010000002">
    <property type="protein sequence ID" value="MBD8066034.1"/>
    <property type="molecule type" value="Genomic_DNA"/>
</dbReference>
<dbReference type="GO" id="GO:0003700">
    <property type="term" value="F:DNA-binding transcription factor activity"/>
    <property type="evidence" value="ECO:0007669"/>
    <property type="project" value="TreeGrafter"/>
</dbReference>
<evidence type="ECO:0000256" key="1">
    <source>
        <dbReference type="ARBA" id="ARBA00022491"/>
    </source>
</evidence>
<evidence type="ECO:0000256" key="5">
    <source>
        <dbReference type="SAM" id="MobiDB-lite"/>
    </source>
</evidence>
<evidence type="ECO:0000313" key="7">
    <source>
        <dbReference type="EMBL" id="MBD8066034.1"/>
    </source>
</evidence>
<evidence type="ECO:0000256" key="4">
    <source>
        <dbReference type="ARBA" id="ARBA00023163"/>
    </source>
</evidence>
<dbReference type="CDD" id="cd06288">
    <property type="entry name" value="PBP1_sucrose_transcription_regulator"/>
    <property type="match status" value="1"/>
</dbReference>
<keyword evidence="2" id="KW-0805">Transcription regulation</keyword>
<dbReference type="Gene3D" id="3.40.50.2300">
    <property type="match status" value="2"/>
</dbReference>
<reference evidence="7" key="1">
    <citation type="submission" date="2020-09" db="EMBL/GenBank/DDBJ databases">
        <title>Genome seq and assembly of Devosia sp.</title>
        <authorList>
            <person name="Chhetri G."/>
        </authorList>
    </citation>
    <scope>NUCLEOTIDE SEQUENCE</scope>
    <source>
        <strain evidence="7">PTR5</strain>
    </source>
</reference>
<dbReference type="PANTHER" id="PTHR30146">
    <property type="entry name" value="LACI-RELATED TRANSCRIPTIONAL REPRESSOR"/>
    <property type="match status" value="1"/>
</dbReference>
<evidence type="ECO:0000256" key="2">
    <source>
        <dbReference type="ARBA" id="ARBA00023015"/>
    </source>
</evidence>
<dbReference type="InterPro" id="IPR010982">
    <property type="entry name" value="Lambda_DNA-bd_dom_sf"/>
</dbReference>
<dbReference type="PROSITE" id="PS00356">
    <property type="entry name" value="HTH_LACI_1"/>
    <property type="match status" value="1"/>
</dbReference>
<organism evidence="7 8">
    <name type="scientific">Devosia oryzisoli</name>
    <dbReference type="NCBI Taxonomy" id="2774138"/>
    <lineage>
        <taxon>Bacteria</taxon>
        <taxon>Pseudomonadati</taxon>
        <taxon>Pseudomonadota</taxon>
        <taxon>Alphaproteobacteria</taxon>
        <taxon>Hyphomicrobiales</taxon>
        <taxon>Devosiaceae</taxon>
        <taxon>Devosia</taxon>
    </lineage>
</organism>
<evidence type="ECO:0000259" key="6">
    <source>
        <dbReference type="PROSITE" id="PS50932"/>
    </source>
</evidence>
<dbReference type="Gene3D" id="1.10.260.40">
    <property type="entry name" value="lambda repressor-like DNA-binding domains"/>
    <property type="match status" value="1"/>
</dbReference>
<dbReference type="InterPro" id="IPR028082">
    <property type="entry name" value="Peripla_BP_I"/>
</dbReference>
<comment type="caution">
    <text evidence="7">The sequence shown here is derived from an EMBL/GenBank/DDBJ whole genome shotgun (WGS) entry which is preliminary data.</text>
</comment>
<dbReference type="Proteomes" id="UP000654108">
    <property type="component" value="Unassembled WGS sequence"/>
</dbReference>
<dbReference type="Pfam" id="PF00356">
    <property type="entry name" value="LacI"/>
    <property type="match status" value="1"/>
</dbReference>
<evidence type="ECO:0000256" key="3">
    <source>
        <dbReference type="ARBA" id="ARBA00023125"/>
    </source>
</evidence>